<evidence type="ECO:0000313" key="4">
    <source>
        <dbReference type="Proteomes" id="UP000694308"/>
    </source>
</evidence>
<dbReference type="AlphaFoldDB" id="A0A949TYK2"/>
<evidence type="ECO:0000259" key="2">
    <source>
        <dbReference type="Pfam" id="PF08447"/>
    </source>
</evidence>
<keyword evidence="1" id="KW-1133">Transmembrane helix</keyword>
<dbReference type="EMBL" id="JAEEGC010000035">
    <property type="protein sequence ID" value="MBV7272894.1"/>
    <property type="molecule type" value="Genomic_DNA"/>
</dbReference>
<keyword evidence="1" id="KW-0812">Transmembrane</keyword>
<accession>A0A949TYK2</accession>
<feature type="transmembrane region" description="Helical" evidence="1">
    <location>
        <begin position="16"/>
        <end position="34"/>
    </location>
</feature>
<dbReference type="RefSeq" id="WP_218319929.1">
    <property type="nucleotide sequence ID" value="NZ_JAEEGC010000035.1"/>
</dbReference>
<name>A0A949TYK2_9CLOT</name>
<comment type="caution">
    <text evidence="3">The sequence shown here is derived from an EMBL/GenBank/DDBJ whole genome shotgun (WGS) entry which is preliminary data.</text>
</comment>
<evidence type="ECO:0000313" key="3">
    <source>
        <dbReference type="EMBL" id="MBV7272894.1"/>
    </source>
</evidence>
<organism evidence="3 4">
    <name type="scientific">Clostridium thailandense</name>
    <dbReference type="NCBI Taxonomy" id="2794346"/>
    <lineage>
        <taxon>Bacteria</taxon>
        <taxon>Bacillati</taxon>
        <taxon>Bacillota</taxon>
        <taxon>Clostridia</taxon>
        <taxon>Eubacteriales</taxon>
        <taxon>Clostridiaceae</taxon>
        <taxon>Clostridium</taxon>
    </lineage>
</organism>
<proteinExistence type="predicted"/>
<dbReference type="Proteomes" id="UP000694308">
    <property type="component" value="Unassembled WGS sequence"/>
</dbReference>
<keyword evidence="4" id="KW-1185">Reference proteome</keyword>
<dbReference type="Pfam" id="PF08447">
    <property type="entry name" value="PAS_3"/>
    <property type="match status" value="1"/>
</dbReference>
<evidence type="ECO:0000256" key="1">
    <source>
        <dbReference type="SAM" id="Phobius"/>
    </source>
</evidence>
<protein>
    <submittedName>
        <fullName evidence="3">PAS domain-containing protein</fullName>
    </submittedName>
</protein>
<reference evidence="3" key="1">
    <citation type="submission" date="2020-12" db="EMBL/GenBank/DDBJ databases">
        <title>Clostridium thailandense sp. nov., a novel acetogenic bacterium isolated from peat land soil in Thailand.</title>
        <authorList>
            <person name="Chaikitkaew S."/>
            <person name="Birkeland N.K."/>
        </authorList>
    </citation>
    <scope>NUCLEOTIDE SEQUENCE</scope>
    <source>
        <strain evidence="3">PL3</strain>
    </source>
</reference>
<dbReference type="InterPro" id="IPR013655">
    <property type="entry name" value="PAS_fold_3"/>
</dbReference>
<keyword evidence="1" id="KW-0472">Membrane</keyword>
<sequence>MNYTMYLALIQGNLKILPSMLVMFFIIYLFFRIYSKFDISKYKEFEAKIQQKYDELEAVYGELAAMGETLEEQYSELLNNQQKLQESEEKYKFVTEVSKIEDLYKFIYDGDLERYHLSVKEYLSKKDSHYECEFRIKAKKGNCKWILES</sequence>
<feature type="domain" description="PAS fold-3" evidence="2">
    <location>
        <begin position="98"/>
        <end position="148"/>
    </location>
</feature>
<gene>
    <name evidence="3" type="ORF">I6U48_08210</name>
</gene>